<accession>A0A9W7C1Y1</accession>
<keyword evidence="2" id="KW-1185">Reference proteome</keyword>
<dbReference type="EMBL" id="BRXW01000032">
    <property type="protein sequence ID" value="GMI01220.1"/>
    <property type="molecule type" value="Genomic_DNA"/>
</dbReference>
<sequence>MKIVEMVTDKDIEAFGYDMSDNLDTEYLTKTNSGVVDKETSIEEVIDDIVSPAPSDEEGTCNKRRVFEGFALFLSLKAL</sequence>
<dbReference type="Proteomes" id="UP001165122">
    <property type="component" value="Unassembled WGS sequence"/>
</dbReference>
<evidence type="ECO:0000313" key="2">
    <source>
        <dbReference type="Proteomes" id="UP001165122"/>
    </source>
</evidence>
<organism evidence="1 2">
    <name type="scientific">Triparma laevis f. longispina</name>
    <dbReference type="NCBI Taxonomy" id="1714387"/>
    <lineage>
        <taxon>Eukaryota</taxon>
        <taxon>Sar</taxon>
        <taxon>Stramenopiles</taxon>
        <taxon>Ochrophyta</taxon>
        <taxon>Bolidophyceae</taxon>
        <taxon>Parmales</taxon>
        <taxon>Triparmaceae</taxon>
        <taxon>Triparma</taxon>
    </lineage>
</organism>
<proteinExistence type="predicted"/>
<protein>
    <submittedName>
        <fullName evidence="1">Uncharacterized protein</fullName>
    </submittedName>
</protein>
<evidence type="ECO:0000313" key="1">
    <source>
        <dbReference type="EMBL" id="GMI01220.1"/>
    </source>
</evidence>
<gene>
    <name evidence="1" type="ORF">TrLO_g9512</name>
</gene>
<comment type="caution">
    <text evidence="1">The sequence shown here is derived from an EMBL/GenBank/DDBJ whole genome shotgun (WGS) entry which is preliminary data.</text>
</comment>
<dbReference type="AlphaFoldDB" id="A0A9W7C1Y1"/>
<reference evidence="2" key="1">
    <citation type="journal article" date="2023" name="Commun. Biol.">
        <title>Genome analysis of Parmales, the sister group of diatoms, reveals the evolutionary specialization of diatoms from phago-mixotrophs to photoautotrophs.</title>
        <authorList>
            <person name="Ban H."/>
            <person name="Sato S."/>
            <person name="Yoshikawa S."/>
            <person name="Yamada K."/>
            <person name="Nakamura Y."/>
            <person name="Ichinomiya M."/>
            <person name="Sato N."/>
            <person name="Blanc-Mathieu R."/>
            <person name="Endo H."/>
            <person name="Kuwata A."/>
            <person name="Ogata H."/>
        </authorList>
    </citation>
    <scope>NUCLEOTIDE SEQUENCE [LARGE SCALE GENOMIC DNA]</scope>
    <source>
        <strain evidence="2">NIES 3700</strain>
    </source>
</reference>
<name>A0A9W7C1Y1_9STRA</name>